<dbReference type="Pfam" id="PF14441">
    <property type="entry name" value="OTT_1508_deam"/>
    <property type="match status" value="1"/>
</dbReference>
<evidence type="ECO:0000313" key="2">
    <source>
        <dbReference type="Proteomes" id="UP000543030"/>
    </source>
</evidence>
<reference evidence="1 2" key="1">
    <citation type="submission" date="2020-08" db="EMBL/GenBank/DDBJ databases">
        <title>Genomic Encyclopedia of Type Strains, Phase IV (KMG-IV): sequencing the most valuable type-strain genomes for metagenomic binning, comparative biology and taxonomic classification.</title>
        <authorList>
            <person name="Goeker M."/>
        </authorList>
    </citation>
    <scope>NUCLEOTIDE SEQUENCE [LARGE SCALE GENOMIC DNA]</scope>
    <source>
        <strain evidence="1 2">DSM 18233</strain>
    </source>
</reference>
<accession>A0A840RD41</accession>
<dbReference type="Proteomes" id="UP000543030">
    <property type="component" value="Unassembled WGS sequence"/>
</dbReference>
<proteinExistence type="predicted"/>
<dbReference type="AlphaFoldDB" id="A0A840RD41"/>
<organism evidence="1 2">
    <name type="scientific">Silvimonas terrae</name>
    <dbReference type="NCBI Taxonomy" id="300266"/>
    <lineage>
        <taxon>Bacteria</taxon>
        <taxon>Pseudomonadati</taxon>
        <taxon>Pseudomonadota</taxon>
        <taxon>Betaproteobacteria</taxon>
        <taxon>Neisseriales</taxon>
        <taxon>Chitinibacteraceae</taxon>
        <taxon>Silvimonas</taxon>
    </lineage>
</organism>
<dbReference type="RefSeq" id="WP_184098507.1">
    <property type="nucleotide sequence ID" value="NZ_JACHHN010000002.1"/>
</dbReference>
<keyword evidence="2" id="KW-1185">Reference proteome</keyword>
<evidence type="ECO:0000313" key="1">
    <source>
        <dbReference type="EMBL" id="MBB5190458.1"/>
    </source>
</evidence>
<comment type="caution">
    <text evidence="1">The sequence shown here is derived from an EMBL/GenBank/DDBJ whole genome shotgun (WGS) entry which is preliminary data.</text>
</comment>
<name>A0A840RD41_9NEIS</name>
<sequence>MPKGNYTYVPKQGLDSGADHKENANALVFHLESGDKIMTQVHYENMDFRNLNYLDKIARSILSICHSADSPDFVRQNLVDMNTVAVYPYGPVLVVACSGKVTLNRNLILSCLGDTIADYGFSSILIIGGGGPQQQHAEMQIADFHLVHPPETGWGIIGVSKPCCILCAEKLDDLNINYSYWHDQNVGSIAKRKAHGGFSAGWIPPLYTK</sequence>
<dbReference type="EMBL" id="JACHHN010000002">
    <property type="protein sequence ID" value="MBB5190458.1"/>
    <property type="molecule type" value="Genomic_DNA"/>
</dbReference>
<gene>
    <name evidence="1" type="ORF">HNQ50_001180</name>
</gene>
<dbReference type="InterPro" id="IPR027796">
    <property type="entry name" value="OTT_1508_deam-like"/>
</dbReference>
<protein>
    <submittedName>
        <fullName evidence="1">Uncharacterized protein</fullName>
    </submittedName>
</protein>